<dbReference type="GO" id="GO:0061630">
    <property type="term" value="F:ubiquitin protein ligase activity"/>
    <property type="evidence" value="ECO:0007669"/>
    <property type="project" value="TreeGrafter"/>
</dbReference>
<dbReference type="EMBL" id="JAEFBJ010000001">
    <property type="protein sequence ID" value="KAG7654779.1"/>
    <property type="molecule type" value="Genomic_DNA"/>
</dbReference>
<dbReference type="InterPro" id="IPR051834">
    <property type="entry name" value="RING_finger_E3_ligase"/>
</dbReference>
<protein>
    <submittedName>
        <fullName evidence="6">Zinc finger RING-type</fullName>
    </submittedName>
</protein>
<dbReference type="Pfam" id="PF13639">
    <property type="entry name" value="zf-RING_2"/>
    <property type="match status" value="1"/>
</dbReference>
<evidence type="ECO:0000256" key="4">
    <source>
        <dbReference type="PROSITE-ProRule" id="PRU00175"/>
    </source>
</evidence>
<dbReference type="PROSITE" id="PS50089">
    <property type="entry name" value="ZF_RING_2"/>
    <property type="match status" value="1"/>
</dbReference>
<reference evidence="6 7" key="1">
    <citation type="submission" date="2020-12" db="EMBL/GenBank/DDBJ databases">
        <title>Concerted genomic and epigenomic changes stabilize Arabidopsis allopolyploids.</title>
        <authorList>
            <person name="Chen Z."/>
        </authorList>
    </citation>
    <scope>NUCLEOTIDE SEQUENCE [LARGE SCALE GENOMIC DNA]</scope>
    <source>
        <strain evidence="6">As9502</strain>
        <tissue evidence="6">Leaf</tissue>
    </source>
</reference>
<keyword evidence="2 4" id="KW-0863">Zinc-finger</keyword>
<evidence type="ECO:0000256" key="1">
    <source>
        <dbReference type="ARBA" id="ARBA00022723"/>
    </source>
</evidence>
<dbReference type="AlphaFoldDB" id="A0A8T2H3N4"/>
<name>A0A8T2H3N4_ARASU</name>
<keyword evidence="1" id="KW-0479">Metal-binding</keyword>
<dbReference type="CDD" id="cd16454">
    <property type="entry name" value="RING-H2_PA-TM-RING"/>
    <property type="match status" value="1"/>
</dbReference>
<organism evidence="6 7">
    <name type="scientific">Arabidopsis suecica</name>
    <name type="common">Swedish thale-cress</name>
    <name type="synonym">Cardaminopsis suecica</name>
    <dbReference type="NCBI Taxonomy" id="45249"/>
    <lineage>
        <taxon>Eukaryota</taxon>
        <taxon>Viridiplantae</taxon>
        <taxon>Streptophyta</taxon>
        <taxon>Embryophyta</taxon>
        <taxon>Tracheophyta</taxon>
        <taxon>Spermatophyta</taxon>
        <taxon>Magnoliopsida</taxon>
        <taxon>eudicotyledons</taxon>
        <taxon>Gunneridae</taxon>
        <taxon>Pentapetalae</taxon>
        <taxon>rosids</taxon>
        <taxon>malvids</taxon>
        <taxon>Brassicales</taxon>
        <taxon>Brassicaceae</taxon>
        <taxon>Camelineae</taxon>
        <taxon>Arabidopsis</taxon>
    </lineage>
</organism>
<evidence type="ECO:0000256" key="2">
    <source>
        <dbReference type="ARBA" id="ARBA00022771"/>
    </source>
</evidence>
<evidence type="ECO:0000259" key="5">
    <source>
        <dbReference type="PROSITE" id="PS50089"/>
    </source>
</evidence>
<feature type="domain" description="RING-type" evidence="5">
    <location>
        <begin position="130"/>
        <end position="171"/>
    </location>
</feature>
<evidence type="ECO:0000313" key="6">
    <source>
        <dbReference type="EMBL" id="KAG7654779.1"/>
    </source>
</evidence>
<dbReference type="PANTHER" id="PTHR45931:SF13">
    <property type="entry name" value="GENOME ASSEMBLY, CHROMOSOME: A05"/>
    <property type="match status" value="1"/>
</dbReference>
<accession>A0A8T2H3N4</accession>
<evidence type="ECO:0000313" key="7">
    <source>
        <dbReference type="Proteomes" id="UP000694251"/>
    </source>
</evidence>
<evidence type="ECO:0000256" key="3">
    <source>
        <dbReference type="ARBA" id="ARBA00022833"/>
    </source>
</evidence>
<dbReference type="PANTHER" id="PTHR45931">
    <property type="entry name" value="SI:CH211-59O9.10"/>
    <property type="match status" value="1"/>
</dbReference>
<keyword evidence="7" id="KW-1185">Reference proteome</keyword>
<dbReference type="OrthoDB" id="982251at2759"/>
<dbReference type="GO" id="GO:0008270">
    <property type="term" value="F:zinc ion binding"/>
    <property type="evidence" value="ECO:0007669"/>
    <property type="project" value="UniProtKB-KW"/>
</dbReference>
<comment type="caution">
    <text evidence="6">The sequence shown here is derived from an EMBL/GenBank/DDBJ whole genome shotgun (WGS) entry which is preliminary data.</text>
</comment>
<gene>
    <name evidence="6" type="ORF">ISN44_As01g019170</name>
</gene>
<keyword evidence="3" id="KW-0862">Zinc</keyword>
<dbReference type="SMART" id="SM00184">
    <property type="entry name" value="RING"/>
    <property type="match status" value="1"/>
</dbReference>
<sequence>MKIYFSHSIIRNPQPENEGTITVNAKIDGYNPTFTGSSFAEQFLDEDNDELCDRSNYSTGDELLVSLRLIPTFQIGDAIPIGEEYQMEEAVRASLEETNNISLRPASKLVVKSLARKIYKMTTSSTGEMCIICLEEFSEGRRVVTLPCGHDFDDECVLKWFETNHSCPLCRFKLPYQ</sequence>
<dbReference type="GO" id="GO:0006511">
    <property type="term" value="P:ubiquitin-dependent protein catabolic process"/>
    <property type="evidence" value="ECO:0007669"/>
    <property type="project" value="TreeGrafter"/>
</dbReference>
<proteinExistence type="predicted"/>
<dbReference type="InterPro" id="IPR001841">
    <property type="entry name" value="Znf_RING"/>
</dbReference>
<dbReference type="GO" id="GO:0005634">
    <property type="term" value="C:nucleus"/>
    <property type="evidence" value="ECO:0007669"/>
    <property type="project" value="TreeGrafter"/>
</dbReference>
<dbReference type="Proteomes" id="UP000694251">
    <property type="component" value="Chromosome 1"/>
</dbReference>